<sequence>MPVTAGRWLVAGVLLATSLVARAESPADDWNGFDLTDLAVPRAGLANGGQPRDGIPALNNPKFKPAGEVGMGFEERVVGVVLGGVARAYPRSVLVWHEVLNDRIGEQPFVLVYSPLSGTVAGFDARSAAGADRFGVSGLVYNSGTVLFDRASQSLWLPLEGLAIAGPRKGQRLAAIDATETSWADWLTRHPKTEVLTADTGHQRPYGRDPYADYVSNSELRFPLAARDDRYHPKEPVLVLGHEGRYKAYPFVELAAHDTAFTDEFAGATYHIDFNYADQRALVSDADGKPVPTATEYWFAWHAGHPGDSVYRAKPP</sequence>
<evidence type="ECO:0000256" key="1">
    <source>
        <dbReference type="SAM" id="SignalP"/>
    </source>
</evidence>
<organism evidence="2 3">
    <name type="scientific">Immundisolibacter cernigliae</name>
    <dbReference type="NCBI Taxonomy" id="1810504"/>
    <lineage>
        <taxon>Bacteria</taxon>
        <taxon>Pseudomonadati</taxon>
        <taxon>Pseudomonadota</taxon>
        <taxon>Gammaproteobacteria</taxon>
        <taxon>Immundisolibacterales</taxon>
        <taxon>Immundisolibacteraceae</taxon>
        <taxon>Immundisolibacter</taxon>
    </lineage>
</organism>
<protein>
    <recommendedName>
        <fullName evidence="4">DUF3179 domain-containing protein</fullName>
    </recommendedName>
</protein>
<dbReference type="Proteomes" id="UP000092952">
    <property type="component" value="Chromosome"/>
</dbReference>
<accession>A0A1B1YWV6</accession>
<feature type="chain" id="PRO_5008533131" description="DUF3179 domain-containing protein" evidence="1">
    <location>
        <begin position="24"/>
        <end position="316"/>
    </location>
</feature>
<dbReference type="KEGG" id="gbi:PG2T_14320"/>
<reference evidence="3" key="1">
    <citation type="submission" date="2016-03" db="EMBL/GenBank/DDBJ databases">
        <title>Complete genome sequence of Solimmundus cernigliae, representing a novel lineage of polycyclic aromatic hydrocarbon degraders within the Gammaproteobacteria.</title>
        <authorList>
            <person name="Singleton D.R."/>
            <person name="Dickey A.N."/>
            <person name="Scholl E.H."/>
            <person name="Wright F.A."/>
            <person name="Aitken M.D."/>
        </authorList>
    </citation>
    <scope>NUCLEOTIDE SEQUENCE [LARGE SCALE GENOMIC DNA]</scope>
    <source>
        <strain evidence="3">TR3.2</strain>
    </source>
</reference>
<dbReference type="STRING" id="1810504.PG2T_14320"/>
<evidence type="ECO:0000313" key="3">
    <source>
        <dbReference type="Proteomes" id="UP000092952"/>
    </source>
</evidence>
<evidence type="ECO:0008006" key="4">
    <source>
        <dbReference type="Google" id="ProtNLM"/>
    </source>
</evidence>
<keyword evidence="3" id="KW-1185">Reference proteome</keyword>
<keyword evidence="1" id="KW-0732">Signal</keyword>
<dbReference type="Pfam" id="PF11376">
    <property type="entry name" value="DUF3179"/>
    <property type="match status" value="1"/>
</dbReference>
<dbReference type="AlphaFoldDB" id="A0A1B1YWV6"/>
<dbReference type="RefSeq" id="WP_083214967.1">
    <property type="nucleotide sequence ID" value="NZ_CP014671.1"/>
</dbReference>
<evidence type="ECO:0000313" key="2">
    <source>
        <dbReference type="EMBL" id="ANX05239.1"/>
    </source>
</evidence>
<gene>
    <name evidence="2" type="ORF">PG2T_14320</name>
</gene>
<proteinExistence type="predicted"/>
<dbReference type="InterPro" id="IPR021516">
    <property type="entry name" value="DUF3179"/>
</dbReference>
<dbReference type="InParanoid" id="A0A1B1YWV6"/>
<name>A0A1B1YWV6_9GAMM</name>
<feature type="signal peptide" evidence="1">
    <location>
        <begin position="1"/>
        <end position="23"/>
    </location>
</feature>
<dbReference type="EMBL" id="CP014671">
    <property type="protein sequence ID" value="ANX05239.1"/>
    <property type="molecule type" value="Genomic_DNA"/>
</dbReference>
<dbReference type="OrthoDB" id="9806357at2"/>